<evidence type="ECO:0000256" key="1">
    <source>
        <dbReference type="SAM" id="MobiDB-lite"/>
    </source>
</evidence>
<gene>
    <name evidence="2" type="ORF">N1851_019531</name>
</gene>
<comment type="caution">
    <text evidence="2">The sequence shown here is derived from an EMBL/GenBank/DDBJ whole genome shotgun (WGS) entry which is preliminary data.</text>
</comment>
<dbReference type="AlphaFoldDB" id="A0AA47MM06"/>
<feature type="region of interest" description="Disordered" evidence="1">
    <location>
        <begin position="63"/>
        <end position="89"/>
    </location>
</feature>
<dbReference type="EMBL" id="JAOPHQ010003557">
    <property type="protein sequence ID" value="KAK0142545.1"/>
    <property type="molecule type" value="Genomic_DNA"/>
</dbReference>
<feature type="compositionally biased region" description="Basic residues" evidence="1">
    <location>
        <begin position="63"/>
        <end position="72"/>
    </location>
</feature>
<name>A0AA47MM06_MERPO</name>
<evidence type="ECO:0000313" key="3">
    <source>
        <dbReference type="Proteomes" id="UP001174136"/>
    </source>
</evidence>
<dbReference type="Proteomes" id="UP001174136">
    <property type="component" value="Unassembled WGS sequence"/>
</dbReference>
<organism evidence="2 3">
    <name type="scientific">Merluccius polli</name>
    <name type="common">Benguela hake</name>
    <name type="synonym">Merluccius cadenati</name>
    <dbReference type="NCBI Taxonomy" id="89951"/>
    <lineage>
        <taxon>Eukaryota</taxon>
        <taxon>Metazoa</taxon>
        <taxon>Chordata</taxon>
        <taxon>Craniata</taxon>
        <taxon>Vertebrata</taxon>
        <taxon>Euteleostomi</taxon>
        <taxon>Actinopterygii</taxon>
        <taxon>Neopterygii</taxon>
        <taxon>Teleostei</taxon>
        <taxon>Neoteleostei</taxon>
        <taxon>Acanthomorphata</taxon>
        <taxon>Zeiogadaria</taxon>
        <taxon>Gadariae</taxon>
        <taxon>Gadiformes</taxon>
        <taxon>Gadoidei</taxon>
        <taxon>Merlucciidae</taxon>
        <taxon>Merluccius</taxon>
    </lineage>
</organism>
<protein>
    <submittedName>
        <fullName evidence="2">Uncharacterized protein</fullName>
    </submittedName>
</protein>
<evidence type="ECO:0000313" key="2">
    <source>
        <dbReference type="EMBL" id="KAK0142545.1"/>
    </source>
</evidence>
<accession>A0AA47MM06</accession>
<sequence length="152" mass="17055">MVHKFNHNTHSCYDQAHIGQSKHGTSHHIHGDSGHFNEKCTESQPYAISTQERMMGHINYTHNHKPLHSQRSKVKEHCSSPHPIPPQECNVDKGSLALDWLVYNGSSMSSKSEQERISCSSYPPSCPPSNDHQNPLPCRAFAAYHSKSKSSV</sequence>
<reference evidence="2" key="1">
    <citation type="journal article" date="2023" name="Front. Mar. Sci.">
        <title>A new Merluccius polli reference genome to investigate the effects of global change in West African waters.</title>
        <authorList>
            <person name="Mateo J.L."/>
            <person name="Blanco-Fernandez C."/>
            <person name="Garcia-Vazquez E."/>
            <person name="Machado-Schiaffino G."/>
        </authorList>
    </citation>
    <scope>NUCLEOTIDE SEQUENCE</scope>
    <source>
        <strain evidence="2">C29</strain>
        <tissue evidence="2">Fin</tissue>
    </source>
</reference>
<proteinExistence type="predicted"/>
<keyword evidence="3" id="KW-1185">Reference proteome</keyword>